<feature type="region of interest" description="Disordered" evidence="1">
    <location>
        <begin position="160"/>
        <end position="213"/>
    </location>
</feature>
<gene>
    <name evidence="2" type="ORF">P153DRAFT_393320</name>
</gene>
<evidence type="ECO:0008006" key="4">
    <source>
        <dbReference type="Google" id="ProtNLM"/>
    </source>
</evidence>
<sequence length="388" mass="41826">MHQQTPASSPVSHPAIKTSTAPSTSGRYAHPDMFLEMLQGSAIVVVVGTGPQAPRYTLPVKLLCAHSIYFRVEITRLNSLSTATAANKKRKLSPDGDEKVMKVEADEPKQDFEKTEAVIKLPDVDPMIFGLFLKFIYMGSYPTTVDSRISTMYNPRMTTSTIPTSHSPYASPPASTPDNTDTPQGPLTPPSTTNMLVTPAPSPAPSLQTPSVHDSTIPPSIRAWLLAQRLSATSFMNYATTHIYSAIGTHFFLTPALVDYIWVHTDPSPPLPPISDSSHVSTTTSKPSNSIVSPSPLRKLTLDILVMYWATPSTNIIAKSAPLNASWNALFDAHRDLRQQFITGLQEGGKLMPVQGYFANAVDGRITGGVAIQKVGGDSENVGQGQGV</sequence>
<evidence type="ECO:0000313" key="3">
    <source>
        <dbReference type="Proteomes" id="UP000799771"/>
    </source>
</evidence>
<keyword evidence="3" id="KW-1185">Reference proteome</keyword>
<dbReference type="RefSeq" id="XP_033527889.1">
    <property type="nucleotide sequence ID" value="XM_033671225.1"/>
</dbReference>
<dbReference type="InterPro" id="IPR011333">
    <property type="entry name" value="SKP1/BTB/POZ_sf"/>
</dbReference>
<protein>
    <recommendedName>
        <fullName evidence="4">BTB domain-containing protein</fullName>
    </recommendedName>
</protein>
<reference evidence="2" key="1">
    <citation type="journal article" date="2020" name="Stud. Mycol.">
        <title>101 Dothideomycetes genomes: a test case for predicting lifestyles and emergence of pathogens.</title>
        <authorList>
            <person name="Haridas S."/>
            <person name="Albert R."/>
            <person name="Binder M."/>
            <person name="Bloem J."/>
            <person name="Labutti K."/>
            <person name="Salamov A."/>
            <person name="Andreopoulos B."/>
            <person name="Baker S."/>
            <person name="Barry K."/>
            <person name="Bills G."/>
            <person name="Bluhm B."/>
            <person name="Cannon C."/>
            <person name="Castanera R."/>
            <person name="Culley D."/>
            <person name="Daum C."/>
            <person name="Ezra D."/>
            <person name="Gonzalez J."/>
            <person name="Henrissat B."/>
            <person name="Kuo A."/>
            <person name="Liang C."/>
            <person name="Lipzen A."/>
            <person name="Lutzoni F."/>
            <person name="Magnuson J."/>
            <person name="Mondo S."/>
            <person name="Nolan M."/>
            <person name="Ohm R."/>
            <person name="Pangilinan J."/>
            <person name="Park H.-J."/>
            <person name="Ramirez L."/>
            <person name="Alfaro M."/>
            <person name="Sun H."/>
            <person name="Tritt A."/>
            <person name="Yoshinaga Y."/>
            <person name="Zwiers L.-H."/>
            <person name="Turgeon B."/>
            <person name="Goodwin S."/>
            <person name="Spatafora J."/>
            <person name="Crous P."/>
            <person name="Grigoriev I."/>
        </authorList>
    </citation>
    <scope>NUCLEOTIDE SEQUENCE</scope>
    <source>
        <strain evidence="2">CBS 119687</strain>
    </source>
</reference>
<evidence type="ECO:0000313" key="2">
    <source>
        <dbReference type="EMBL" id="KAF2133502.1"/>
    </source>
</evidence>
<dbReference type="Proteomes" id="UP000799771">
    <property type="component" value="Unassembled WGS sequence"/>
</dbReference>
<dbReference type="CDD" id="cd18186">
    <property type="entry name" value="BTB_POZ_ZBTB_KLHL-like"/>
    <property type="match status" value="1"/>
</dbReference>
<accession>A0A6A6AND3</accession>
<feature type="compositionally biased region" description="Polar residues" evidence="1">
    <location>
        <begin position="279"/>
        <end position="292"/>
    </location>
</feature>
<dbReference type="OrthoDB" id="1022638at2759"/>
<feature type="compositionally biased region" description="Polar residues" evidence="1">
    <location>
        <begin position="176"/>
        <end position="196"/>
    </location>
</feature>
<proteinExistence type="predicted"/>
<dbReference type="AlphaFoldDB" id="A0A6A6AND3"/>
<feature type="region of interest" description="Disordered" evidence="1">
    <location>
        <begin position="1"/>
        <end position="25"/>
    </location>
</feature>
<dbReference type="EMBL" id="ML977499">
    <property type="protein sequence ID" value="KAF2133502.1"/>
    <property type="molecule type" value="Genomic_DNA"/>
</dbReference>
<dbReference type="SUPFAM" id="SSF54695">
    <property type="entry name" value="POZ domain"/>
    <property type="match status" value="1"/>
</dbReference>
<dbReference type="Gene3D" id="3.30.710.10">
    <property type="entry name" value="Potassium Channel Kv1.1, Chain A"/>
    <property type="match status" value="1"/>
</dbReference>
<name>A0A6A6AND3_9PLEO</name>
<feature type="region of interest" description="Disordered" evidence="1">
    <location>
        <begin position="273"/>
        <end position="292"/>
    </location>
</feature>
<evidence type="ECO:0000256" key="1">
    <source>
        <dbReference type="SAM" id="MobiDB-lite"/>
    </source>
</evidence>
<organism evidence="2 3">
    <name type="scientific">Dothidotthia symphoricarpi CBS 119687</name>
    <dbReference type="NCBI Taxonomy" id="1392245"/>
    <lineage>
        <taxon>Eukaryota</taxon>
        <taxon>Fungi</taxon>
        <taxon>Dikarya</taxon>
        <taxon>Ascomycota</taxon>
        <taxon>Pezizomycotina</taxon>
        <taxon>Dothideomycetes</taxon>
        <taxon>Pleosporomycetidae</taxon>
        <taxon>Pleosporales</taxon>
        <taxon>Dothidotthiaceae</taxon>
        <taxon>Dothidotthia</taxon>
    </lineage>
</organism>
<dbReference type="GeneID" id="54411657"/>